<dbReference type="Proteomes" id="UP000185728">
    <property type="component" value="Unassembled WGS sequence"/>
</dbReference>
<feature type="domain" description="DinB-like" evidence="1">
    <location>
        <begin position="10"/>
        <end position="143"/>
    </location>
</feature>
<dbReference type="EMBL" id="FTOB01000001">
    <property type="protein sequence ID" value="SIS39872.1"/>
    <property type="molecule type" value="Genomic_DNA"/>
</dbReference>
<dbReference type="InterPro" id="IPR024775">
    <property type="entry name" value="DinB-like"/>
</dbReference>
<sequence>MEKIFDVTLENRKRLYKILTETPKEQLLEIPEGFNNNVWWNIAHTVITTQVLVYKLGKLQMRVPGELVEKFMKGTKPDGTATEEEMKLIADFLISTVEWAKEDYEAGLFQDYTTYTTSAGVTLTSAEDALVFNLYHEGLHAAAIIALLKVAGK</sequence>
<evidence type="ECO:0000313" key="3">
    <source>
        <dbReference type="Proteomes" id="UP000185728"/>
    </source>
</evidence>
<protein>
    <submittedName>
        <fullName evidence="2">DinB superfamily protein</fullName>
    </submittedName>
</protein>
<dbReference type="Pfam" id="PF12867">
    <property type="entry name" value="DinB_2"/>
    <property type="match status" value="1"/>
</dbReference>
<evidence type="ECO:0000313" key="2">
    <source>
        <dbReference type="EMBL" id="SIS39872.1"/>
    </source>
</evidence>
<dbReference type="SUPFAM" id="SSF109854">
    <property type="entry name" value="DinB/YfiT-like putative metalloenzymes"/>
    <property type="match status" value="1"/>
</dbReference>
<accession>A0ABY1KIV8</accession>
<reference evidence="2 3" key="1">
    <citation type="submission" date="2017-01" db="EMBL/GenBank/DDBJ databases">
        <authorList>
            <person name="Varghese N."/>
            <person name="Submissions S."/>
        </authorList>
    </citation>
    <scope>NUCLEOTIDE SEQUENCE [LARGE SCALE GENOMIC DNA]</scope>
    <source>
        <strain evidence="2 3">DSM 2061</strain>
    </source>
</reference>
<organism evidence="2 3">
    <name type="scientific">Zobellia uliginosa</name>
    <dbReference type="NCBI Taxonomy" id="143224"/>
    <lineage>
        <taxon>Bacteria</taxon>
        <taxon>Pseudomonadati</taxon>
        <taxon>Bacteroidota</taxon>
        <taxon>Flavobacteriia</taxon>
        <taxon>Flavobacteriales</taxon>
        <taxon>Flavobacteriaceae</taxon>
        <taxon>Zobellia</taxon>
    </lineage>
</organism>
<keyword evidence="3" id="KW-1185">Reference proteome</keyword>
<dbReference type="Gene3D" id="1.20.120.450">
    <property type="entry name" value="dinb family like domain"/>
    <property type="match status" value="1"/>
</dbReference>
<name>A0ABY1KIV8_9FLAO</name>
<gene>
    <name evidence="2" type="ORF">SAMN05421766_101508</name>
</gene>
<comment type="caution">
    <text evidence="2">The sequence shown here is derived from an EMBL/GenBank/DDBJ whole genome shotgun (WGS) entry which is preliminary data.</text>
</comment>
<proteinExistence type="predicted"/>
<evidence type="ECO:0000259" key="1">
    <source>
        <dbReference type="Pfam" id="PF12867"/>
    </source>
</evidence>
<dbReference type="InterPro" id="IPR034660">
    <property type="entry name" value="DinB/YfiT-like"/>
</dbReference>
<dbReference type="RefSeq" id="WP_076453362.1">
    <property type="nucleotide sequence ID" value="NZ_FTOB01000001.1"/>
</dbReference>